<name>A0A1G2B162_9BACT</name>
<protein>
    <submittedName>
        <fullName evidence="2">Uncharacterized protein</fullName>
    </submittedName>
</protein>
<dbReference type="EMBL" id="MHKE01000017">
    <property type="protein sequence ID" value="OGY82941.1"/>
    <property type="molecule type" value="Genomic_DNA"/>
</dbReference>
<proteinExistence type="predicted"/>
<gene>
    <name evidence="2" type="ORF">A2898_05180</name>
</gene>
<keyword evidence="1" id="KW-0472">Membrane</keyword>
<dbReference type="Proteomes" id="UP000179164">
    <property type="component" value="Unassembled WGS sequence"/>
</dbReference>
<evidence type="ECO:0000313" key="3">
    <source>
        <dbReference type="Proteomes" id="UP000179164"/>
    </source>
</evidence>
<evidence type="ECO:0000313" key="2">
    <source>
        <dbReference type="EMBL" id="OGY82941.1"/>
    </source>
</evidence>
<dbReference type="AlphaFoldDB" id="A0A1G2B162"/>
<keyword evidence="1" id="KW-1133">Transmembrane helix</keyword>
<comment type="caution">
    <text evidence="2">The sequence shown here is derived from an EMBL/GenBank/DDBJ whole genome shotgun (WGS) entry which is preliminary data.</text>
</comment>
<feature type="transmembrane region" description="Helical" evidence="1">
    <location>
        <begin position="57"/>
        <end position="78"/>
    </location>
</feature>
<keyword evidence="1" id="KW-0812">Transmembrane</keyword>
<feature type="transmembrane region" description="Helical" evidence="1">
    <location>
        <begin position="99"/>
        <end position="121"/>
    </location>
</feature>
<dbReference type="InterPro" id="IPR043993">
    <property type="entry name" value="T4SS_pilin"/>
</dbReference>
<organism evidence="2 3">
    <name type="scientific">Candidatus Kerfeldbacteria bacterium RIFCSPLOWO2_01_FULL_48_11</name>
    <dbReference type="NCBI Taxonomy" id="1798543"/>
    <lineage>
        <taxon>Bacteria</taxon>
        <taxon>Candidatus Kerfeldiibacteriota</taxon>
    </lineage>
</organism>
<reference evidence="2 3" key="1">
    <citation type="journal article" date="2016" name="Nat. Commun.">
        <title>Thousands of microbial genomes shed light on interconnected biogeochemical processes in an aquifer system.</title>
        <authorList>
            <person name="Anantharaman K."/>
            <person name="Brown C.T."/>
            <person name="Hug L.A."/>
            <person name="Sharon I."/>
            <person name="Castelle C.J."/>
            <person name="Probst A.J."/>
            <person name="Thomas B.C."/>
            <person name="Singh A."/>
            <person name="Wilkins M.J."/>
            <person name="Karaoz U."/>
            <person name="Brodie E.L."/>
            <person name="Williams K.H."/>
            <person name="Hubbard S.S."/>
            <person name="Banfield J.F."/>
        </authorList>
    </citation>
    <scope>NUCLEOTIDE SEQUENCE [LARGE SCALE GENOMIC DNA]</scope>
</reference>
<sequence length="128" mass="14360">MSKHEKRFRIFSVLLSLLILLILSFALFDPTNAITFDPGRNYQHALNLPDTNPESLGIRVLQYGLGFLGLLAVTMVMFGGIMWMTSAGNEQRIQKGKDILKWAMIGMVVIMLSWAIIIFLFEGVGVIN</sequence>
<accession>A0A1G2B162</accession>
<evidence type="ECO:0000256" key="1">
    <source>
        <dbReference type="SAM" id="Phobius"/>
    </source>
</evidence>
<dbReference type="Pfam" id="PF18895">
    <property type="entry name" value="T4SS_pilin"/>
    <property type="match status" value="1"/>
</dbReference>